<reference evidence="3 4" key="1">
    <citation type="submission" date="2023-07" db="EMBL/GenBank/DDBJ databases">
        <title>Genomic Encyclopedia of Type Strains, Phase IV (KMG-IV): sequencing the most valuable type-strain genomes for metagenomic binning, comparative biology and taxonomic classification.</title>
        <authorList>
            <person name="Goeker M."/>
        </authorList>
    </citation>
    <scope>NUCLEOTIDE SEQUENCE [LARGE SCALE GENOMIC DNA]</scope>
    <source>
        <strain evidence="3 4">DSM 2457</strain>
    </source>
</reference>
<dbReference type="EC" id="2.8.1.2" evidence="3"/>
<accession>A0ABU0BIL6</accession>
<sequence>MSHDPVVEPSALGSLPAFRLLDVRDRTAFSSGHARNAVRVPIEIWEAAAKTGETFFENVAYWQRAIDELGVDGDVPAIVYDDGRMTEAARVWFILQYFGARAFILNGGWPAIEGRDDLSGAAEAARNSGPFQARPGAGLVGLVDRLTLKAELHSDVRIFDARTAGEYTGEDLRRNTRGGHLPGARLLPHANLLDGARLRPAAELHDLLAQAGFRPDDHIVTHCDGGGRAALAAAAAARAGYDDVRAYYLSFADWAKDESCTIVGD</sequence>
<dbReference type="PROSITE" id="PS50206">
    <property type="entry name" value="RHODANESE_3"/>
    <property type="match status" value="2"/>
</dbReference>
<dbReference type="SMART" id="SM00450">
    <property type="entry name" value="RHOD"/>
    <property type="match status" value="2"/>
</dbReference>
<dbReference type="Proteomes" id="UP001224682">
    <property type="component" value="Unassembled WGS sequence"/>
</dbReference>
<organism evidence="3 4">
    <name type="scientific">Ancylobacter polymorphus</name>
    <dbReference type="NCBI Taxonomy" id="223390"/>
    <lineage>
        <taxon>Bacteria</taxon>
        <taxon>Pseudomonadati</taxon>
        <taxon>Pseudomonadota</taxon>
        <taxon>Alphaproteobacteria</taxon>
        <taxon>Hyphomicrobiales</taxon>
        <taxon>Xanthobacteraceae</taxon>
        <taxon>Ancylobacter</taxon>
    </lineage>
</organism>
<dbReference type="GO" id="GO:0004792">
    <property type="term" value="F:thiosulfate-cyanide sulfurtransferase activity"/>
    <property type="evidence" value="ECO:0007669"/>
    <property type="project" value="UniProtKB-EC"/>
</dbReference>
<evidence type="ECO:0000313" key="4">
    <source>
        <dbReference type="Proteomes" id="UP001224682"/>
    </source>
</evidence>
<dbReference type="PANTHER" id="PTHR43855:SF1">
    <property type="entry name" value="THIOSULFATE SULFURTRANSFERASE"/>
    <property type="match status" value="1"/>
</dbReference>
<feature type="domain" description="Rhodanese" evidence="2">
    <location>
        <begin position="14"/>
        <end position="121"/>
    </location>
</feature>
<evidence type="ECO:0000256" key="1">
    <source>
        <dbReference type="ARBA" id="ARBA00022737"/>
    </source>
</evidence>
<gene>
    <name evidence="3" type="ORF">J2S75_003947</name>
</gene>
<protein>
    <submittedName>
        <fullName evidence="3">Thiosulfate/3-mercaptopyruvate sulfurtransferase</fullName>
        <ecNumber evidence="3">2.8.1.1</ecNumber>
        <ecNumber evidence="3">2.8.1.2</ecNumber>
    </submittedName>
</protein>
<evidence type="ECO:0000259" key="2">
    <source>
        <dbReference type="PROSITE" id="PS50206"/>
    </source>
</evidence>
<name>A0ABU0BIL6_9HYPH</name>
<dbReference type="Gene3D" id="3.40.250.10">
    <property type="entry name" value="Rhodanese-like domain"/>
    <property type="match status" value="2"/>
</dbReference>
<keyword evidence="1" id="KW-0677">Repeat</keyword>
<dbReference type="EC" id="2.8.1.1" evidence="3"/>
<keyword evidence="3" id="KW-0808">Transferase</keyword>
<dbReference type="RefSeq" id="WP_307022457.1">
    <property type="nucleotide sequence ID" value="NZ_JAUSUI010000010.1"/>
</dbReference>
<dbReference type="InterPro" id="IPR051126">
    <property type="entry name" value="Thiosulfate_sulfurtransferase"/>
</dbReference>
<dbReference type="PANTHER" id="PTHR43855">
    <property type="entry name" value="THIOSULFATE SULFURTRANSFERASE"/>
    <property type="match status" value="1"/>
</dbReference>
<dbReference type="Pfam" id="PF00581">
    <property type="entry name" value="Rhodanese"/>
    <property type="match status" value="2"/>
</dbReference>
<feature type="domain" description="Rhodanese" evidence="2">
    <location>
        <begin position="152"/>
        <end position="263"/>
    </location>
</feature>
<evidence type="ECO:0000313" key="3">
    <source>
        <dbReference type="EMBL" id="MDQ0304897.1"/>
    </source>
</evidence>
<dbReference type="EMBL" id="JAUSUI010000010">
    <property type="protein sequence ID" value="MDQ0304897.1"/>
    <property type="molecule type" value="Genomic_DNA"/>
</dbReference>
<dbReference type="InterPro" id="IPR001763">
    <property type="entry name" value="Rhodanese-like_dom"/>
</dbReference>
<keyword evidence="4" id="KW-1185">Reference proteome</keyword>
<proteinExistence type="predicted"/>
<dbReference type="SUPFAM" id="SSF52821">
    <property type="entry name" value="Rhodanese/Cell cycle control phosphatase"/>
    <property type="match status" value="2"/>
</dbReference>
<comment type="caution">
    <text evidence="3">The sequence shown here is derived from an EMBL/GenBank/DDBJ whole genome shotgun (WGS) entry which is preliminary data.</text>
</comment>
<dbReference type="InterPro" id="IPR036873">
    <property type="entry name" value="Rhodanese-like_dom_sf"/>
</dbReference>
<dbReference type="GO" id="GO:0016784">
    <property type="term" value="F:3-mercaptopyruvate sulfurtransferase activity"/>
    <property type="evidence" value="ECO:0007669"/>
    <property type="project" value="UniProtKB-EC"/>
</dbReference>